<dbReference type="EMBL" id="CP013695">
    <property type="protein sequence ID" value="ALU31520.1"/>
    <property type="molecule type" value="Genomic_DNA"/>
</dbReference>
<evidence type="ECO:0000259" key="2">
    <source>
        <dbReference type="Pfam" id="PF00288"/>
    </source>
</evidence>
<evidence type="ECO:0000313" key="3">
    <source>
        <dbReference type="EMBL" id="ALU28800.1"/>
    </source>
</evidence>
<evidence type="ECO:0000256" key="1">
    <source>
        <dbReference type="HAMAP-Rule" id="MF_02223"/>
    </source>
</evidence>
<dbReference type="UniPathway" id="UPA00241"/>
<dbReference type="GO" id="GO:0015937">
    <property type="term" value="P:coenzyme A biosynthetic process"/>
    <property type="evidence" value="ECO:0007669"/>
    <property type="project" value="UniProtKB-UniRule"/>
</dbReference>
<dbReference type="RefSeq" id="WP_011277814.1">
    <property type="nucleotide sequence ID" value="NZ_BHWZ01000001.1"/>
</dbReference>
<dbReference type="PANTHER" id="PTHR42282">
    <property type="entry name" value="PANTOATE KINASE-RELATED"/>
    <property type="match status" value="1"/>
</dbReference>
<dbReference type="AlphaFoldDB" id="A0A0U3H9B8"/>
<gene>
    <name evidence="3" type="ORF">ATY89_01695</name>
    <name evidence="4" type="ORF">ATZ20_04730</name>
</gene>
<name>A0A0U3H9B8_9CREN</name>
<dbReference type="OMA" id="MLGETVF"/>
<reference evidence="5 6" key="1">
    <citation type="submission" date="2015-12" db="EMBL/GenBank/DDBJ databases">
        <title>A stable core within a dynamic pangenome in Sulfolobus acidocaldarius.</title>
        <authorList>
            <person name="Anderson R."/>
            <person name="Kouris A."/>
            <person name="Seward C."/>
            <person name="Campbell K."/>
            <person name="Whitaker R."/>
        </authorList>
    </citation>
    <scope>NUCLEOTIDE SEQUENCE [LARGE SCALE GENOMIC DNA]</scope>
    <source>
        <strain evidence="3 6">GG12-C01-09</strain>
        <strain evidence="4 5">NG05B_CO5_07</strain>
    </source>
</reference>
<evidence type="ECO:0000313" key="6">
    <source>
        <dbReference type="Proteomes" id="UP000065473"/>
    </source>
</evidence>
<keyword evidence="1" id="KW-0808">Transferase</keyword>
<dbReference type="SUPFAM" id="SSF54211">
    <property type="entry name" value="Ribosomal protein S5 domain 2-like"/>
    <property type="match status" value="1"/>
</dbReference>
<dbReference type="HAMAP" id="MF_02223">
    <property type="entry name" value="Pantoate_kinase"/>
    <property type="match status" value="1"/>
</dbReference>
<evidence type="ECO:0000313" key="4">
    <source>
        <dbReference type="EMBL" id="ALU31520.1"/>
    </source>
</evidence>
<dbReference type="InterPro" id="IPR020568">
    <property type="entry name" value="Ribosomal_Su5_D2-typ_SF"/>
</dbReference>
<dbReference type="InterPro" id="IPR006204">
    <property type="entry name" value="GHMP_kinase_N_dom"/>
</dbReference>
<dbReference type="Pfam" id="PF00288">
    <property type="entry name" value="GHMP_kinases_N"/>
    <property type="match status" value="1"/>
</dbReference>
<dbReference type="OrthoDB" id="85822at2157"/>
<keyword evidence="1" id="KW-0173">Coenzyme A biosynthesis</keyword>
<dbReference type="PANTHER" id="PTHR42282:SF1">
    <property type="entry name" value="PANTOATE KINASE"/>
    <property type="match status" value="1"/>
</dbReference>
<keyword evidence="1" id="KW-0067">ATP-binding</keyword>
<comment type="pathway">
    <text evidence="1">Cofactor biosynthesis; coenzyme A biosynthesis.</text>
</comment>
<comment type="similarity">
    <text evidence="1">Belongs to the GHMP kinase family. PoK subfamily.</text>
</comment>
<feature type="domain" description="GHMP kinase N-terminal" evidence="2">
    <location>
        <begin position="67"/>
        <end position="136"/>
    </location>
</feature>
<dbReference type="EC" id="2.7.1.169" evidence="1"/>
<protein>
    <recommendedName>
        <fullName evidence="1">Pantoate kinase</fullName>
        <shortName evidence="1">PoK</shortName>
        <ecNumber evidence="1">2.7.1.169</ecNumber>
    </recommendedName>
</protein>
<sequence length="249" mass="27413">MDVEVLVPLNISGVWYPVYTNNPLTTGSIGIGLVVEPRIMVRGKRSNKAEVEFNGKIIEFPNLAILKRLGELKISVQSQVPLGFGYGLSGSISLAYSYLAYELGLTSLKEALYTAHESEVVNKNGLGDVIAEYIGGGIVYRKVPGAPGIGKAEKINVSWSEQVCSKPEMALPTTVLLKKNENALTYIEEFLKNPDLTKFFEVSRKFTEELGFVSNIPNSFRKKGLIIKHGDCNKEWIQHTPATNGVLIH</sequence>
<accession>A0A0U3H9B8</accession>
<dbReference type="GO" id="GO:0016301">
    <property type="term" value="F:kinase activity"/>
    <property type="evidence" value="ECO:0007669"/>
    <property type="project" value="UniProtKB-UniRule"/>
</dbReference>
<dbReference type="Proteomes" id="UP000060043">
    <property type="component" value="Chromosome"/>
</dbReference>
<dbReference type="InterPro" id="IPR012043">
    <property type="entry name" value="PoK"/>
</dbReference>
<dbReference type="GeneID" id="14551461"/>
<dbReference type="GO" id="GO:0005524">
    <property type="term" value="F:ATP binding"/>
    <property type="evidence" value="ECO:0007669"/>
    <property type="project" value="UniProtKB-KW"/>
</dbReference>
<evidence type="ECO:0000313" key="5">
    <source>
        <dbReference type="Proteomes" id="UP000060043"/>
    </source>
</evidence>
<proteinExistence type="inferred from homology"/>
<comment type="function">
    <text evidence="1">Phosphorylates (R)-pantoate to form (R)-4-phosphopantoate in the CoA biosynthesis pathway.</text>
</comment>
<keyword evidence="1 4" id="KW-0418">Kinase</keyword>
<dbReference type="STRING" id="1435377.SUSAZ_04360"/>
<dbReference type="PIRSF" id="PIRSF016896">
    <property type="entry name" value="GHMP_arc_MJ0969"/>
    <property type="match status" value="1"/>
</dbReference>
<dbReference type="Proteomes" id="UP000065473">
    <property type="component" value="Chromosome"/>
</dbReference>
<dbReference type="EMBL" id="CP013694">
    <property type="protein sequence ID" value="ALU28800.1"/>
    <property type="molecule type" value="Genomic_DNA"/>
</dbReference>
<keyword evidence="1" id="KW-0547">Nucleotide-binding</keyword>
<comment type="catalytic activity">
    <reaction evidence="1">
        <text>(R)-pantoate + ATP = (R)-4-phosphopantoate + ADP + H(+)</text>
        <dbReference type="Rhea" id="RHEA:28246"/>
        <dbReference type="ChEBI" id="CHEBI:15378"/>
        <dbReference type="ChEBI" id="CHEBI:15980"/>
        <dbReference type="ChEBI" id="CHEBI:30616"/>
        <dbReference type="ChEBI" id="CHEBI:61294"/>
        <dbReference type="ChEBI" id="CHEBI:456216"/>
        <dbReference type="EC" id="2.7.1.169"/>
    </reaction>
</comment>
<dbReference type="PaxDb" id="1435377-SUSAZ_04360"/>
<organism evidence="4 5">
    <name type="scientific">Sulfolobus acidocaldarius</name>
    <dbReference type="NCBI Taxonomy" id="2285"/>
    <lineage>
        <taxon>Archaea</taxon>
        <taxon>Thermoproteota</taxon>
        <taxon>Thermoprotei</taxon>
        <taxon>Sulfolobales</taxon>
        <taxon>Sulfolobaceae</taxon>
        <taxon>Sulfolobus</taxon>
    </lineage>
</organism>